<evidence type="ECO:0000313" key="8">
    <source>
        <dbReference type="EMBL" id="QHU33296.1"/>
    </source>
</evidence>
<dbReference type="InterPro" id="IPR016181">
    <property type="entry name" value="Acyl_CoA_acyltransferase"/>
</dbReference>
<keyword evidence="4" id="KW-0012">Acyltransferase</keyword>
<dbReference type="InterPro" id="IPR022676">
    <property type="entry name" value="NMT_N"/>
</dbReference>
<dbReference type="Gene3D" id="3.40.630.170">
    <property type="match status" value="1"/>
</dbReference>
<comment type="similarity">
    <text evidence="1">Belongs to the NMT family.</text>
</comment>
<feature type="domain" description="Glycylpeptide N-tetradecanoyltransferase N-terminal" evidence="6">
    <location>
        <begin position="30"/>
        <end position="167"/>
    </location>
</feature>
<proteinExistence type="inferred from homology"/>
<evidence type="ECO:0000259" key="7">
    <source>
        <dbReference type="Pfam" id="PF02799"/>
    </source>
</evidence>
<dbReference type="EC" id="2.3.1.97" evidence="2"/>
<evidence type="ECO:0000256" key="5">
    <source>
        <dbReference type="ARBA" id="ARBA00031242"/>
    </source>
</evidence>
<reference evidence="8" key="1">
    <citation type="journal article" date="2020" name="Nature">
        <title>Giant virus diversity and host interactions through global metagenomics.</title>
        <authorList>
            <person name="Schulz F."/>
            <person name="Roux S."/>
            <person name="Paez-Espino D."/>
            <person name="Jungbluth S."/>
            <person name="Walsh D.A."/>
            <person name="Denef V.J."/>
            <person name="McMahon K.D."/>
            <person name="Konstantinidis K.T."/>
            <person name="Eloe-Fadrosh E.A."/>
            <person name="Kyrpides N.C."/>
            <person name="Woyke T."/>
        </authorList>
    </citation>
    <scope>NUCLEOTIDE SEQUENCE</scope>
    <source>
        <strain evidence="8">GVMAG-S-1014582-52</strain>
    </source>
</reference>
<sequence>MHSSNYWINQPVNIIINKDDIRNIIDNPSEKKSVELLSDFNFKTLNMSHLDEIYCLLLNHYIEDCDGSFRFIYSRDYLYWYLKYIPLGLIVGLTYRNKLVGLITATFIDLIIYDYKIKVPFINLLCLQKKIRSCGLCPIMIDEIKLRILKMTKINYAIFFGQNMPTKAFCCLIEYVIPMNCNRLKNIGLLSDDHTNICKLIENPLHLMKKTDVKIVINKLNNFLSKYDIKQYFTFDTGQYFLLPKKHICYSFVNRDDSANITDFISVYLNLYYCVKEKKMITSAKIAHYFYESMSLTKLITYLIDKLLDYEIDQLYFSNMADNSNIEITKYLTKNKTNLFFYNVNMLATEHDKICLSFI</sequence>
<dbReference type="InterPro" id="IPR000903">
    <property type="entry name" value="NMT"/>
</dbReference>
<evidence type="ECO:0000256" key="3">
    <source>
        <dbReference type="ARBA" id="ARBA00022679"/>
    </source>
</evidence>
<dbReference type="AlphaFoldDB" id="A0A6C0LQX9"/>
<evidence type="ECO:0000256" key="1">
    <source>
        <dbReference type="ARBA" id="ARBA00009469"/>
    </source>
</evidence>
<dbReference type="InterPro" id="IPR022677">
    <property type="entry name" value="NMT_C"/>
</dbReference>
<dbReference type="EMBL" id="MN740556">
    <property type="protein sequence ID" value="QHU33296.1"/>
    <property type="molecule type" value="Genomic_DNA"/>
</dbReference>
<accession>A0A6C0LQX9</accession>
<dbReference type="GO" id="GO:0004379">
    <property type="term" value="F:glycylpeptide N-tetradecanoyltransferase activity"/>
    <property type="evidence" value="ECO:0007669"/>
    <property type="project" value="UniProtKB-EC"/>
</dbReference>
<dbReference type="GO" id="GO:0005737">
    <property type="term" value="C:cytoplasm"/>
    <property type="evidence" value="ECO:0007669"/>
    <property type="project" value="TreeGrafter"/>
</dbReference>
<organism evidence="8">
    <name type="scientific">viral metagenome</name>
    <dbReference type="NCBI Taxonomy" id="1070528"/>
    <lineage>
        <taxon>unclassified sequences</taxon>
        <taxon>metagenomes</taxon>
        <taxon>organismal metagenomes</taxon>
    </lineage>
</organism>
<dbReference type="Pfam" id="PF02799">
    <property type="entry name" value="NMT_C"/>
    <property type="match status" value="1"/>
</dbReference>
<dbReference type="PANTHER" id="PTHR11377:SF5">
    <property type="entry name" value="GLYCYLPEPTIDE N-TETRADECANOYLTRANSFERASE"/>
    <property type="match status" value="1"/>
</dbReference>
<evidence type="ECO:0000256" key="4">
    <source>
        <dbReference type="ARBA" id="ARBA00023315"/>
    </source>
</evidence>
<dbReference type="SUPFAM" id="SSF55729">
    <property type="entry name" value="Acyl-CoA N-acyltransferases (Nat)"/>
    <property type="match status" value="2"/>
</dbReference>
<evidence type="ECO:0000256" key="2">
    <source>
        <dbReference type="ARBA" id="ARBA00012923"/>
    </source>
</evidence>
<feature type="domain" description="Glycylpeptide N-tetradecanoyltransferase C-terminal" evidence="7">
    <location>
        <begin position="205"/>
        <end position="340"/>
    </location>
</feature>
<name>A0A6C0LQX9_9ZZZZ</name>
<dbReference type="Pfam" id="PF01233">
    <property type="entry name" value="NMT"/>
    <property type="match status" value="1"/>
</dbReference>
<keyword evidence="3" id="KW-0808">Transferase</keyword>
<protein>
    <recommendedName>
        <fullName evidence="2">glycylpeptide N-tetradecanoyltransferase</fullName>
        <ecNumber evidence="2">2.3.1.97</ecNumber>
    </recommendedName>
    <alternativeName>
        <fullName evidence="5">Myristoyl-CoA:protein N-myristoyltransferase</fullName>
    </alternativeName>
</protein>
<evidence type="ECO:0000259" key="6">
    <source>
        <dbReference type="Pfam" id="PF01233"/>
    </source>
</evidence>
<dbReference type="PANTHER" id="PTHR11377">
    <property type="entry name" value="N-MYRISTOYL TRANSFERASE"/>
    <property type="match status" value="1"/>
</dbReference>